<evidence type="ECO:0000259" key="2">
    <source>
        <dbReference type="PROSITE" id="PS50090"/>
    </source>
</evidence>
<evidence type="ECO:0000313" key="3">
    <source>
        <dbReference type="EMBL" id="KYQ89934.1"/>
    </source>
</evidence>
<dbReference type="CDD" id="cd00167">
    <property type="entry name" value="SANT"/>
    <property type="match status" value="1"/>
</dbReference>
<comment type="caution">
    <text evidence="3">The sequence shown here is derived from an EMBL/GenBank/DDBJ whole genome shotgun (WGS) entry which is preliminary data.</text>
</comment>
<evidence type="ECO:0000256" key="1">
    <source>
        <dbReference type="SAM" id="MobiDB-lite"/>
    </source>
</evidence>
<feature type="compositionally biased region" description="Basic residues" evidence="1">
    <location>
        <begin position="200"/>
        <end position="212"/>
    </location>
</feature>
<dbReference type="PROSITE" id="PS50090">
    <property type="entry name" value="MYB_LIKE"/>
    <property type="match status" value="1"/>
</dbReference>
<dbReference type="SUPFAM" id="SSF46689">
    <property type="entry name" value="Homeodomain-like"/>
    <property type="match status" value="1"/>
</dbReference>
<dbReference type="InterPro" id="IPR037830">
    <property type="entry name" value="ZZZ3"/>
</dbReference>
<proteinExistence type="predicted"/>
<accession>A0A151Z822</accession>
<dbReference type="Gene3D" id="1.10.10.60">
    <property type="entry name" value="Homeodomain-like"/>
    <property type="match status" value="1"/>
</dbReference>
<dbReference type="InterPro" id="IPR009057">
    <property type="entry name" value="Homeodomain-like_sf"/>
</dbReference>
<feature type="compositionally biased region" description="Low complexity" evidence="1">
    <location>
        <begin position="308"/>
        <end position="322"/>
    </location>
</feature>
<dbReference type="Proteomes" id="UP000076078">
    <property type="component" value="Unassembled WGS sequence"/>
</dbReference>
<feature type="region of interest" description="Disordered" evidence="1">
    <location>
        <begin position="308"/>
        <end position="388"/>
    </location>
</feature>
<evidence type="ECO:0000313" key="4">
    <source>
        <dbReference type="Proteomes" id="UP000076078"/>
    </source>
</evidence>
<dbReference type="SMART" id="SM00717">
    <property type="entry name" value="SANT"/>
    <property type="match status" value="1"/>
</dbReference>
<feature type="compositionally biased region" description="Polar residues" evidence="1">
    <location>
        <begin position="237"/>
        <end position="246"/>
    </location>
</feature>
<dbReference type="PANTHER" id="PTHR22705">
    <property type="entry name" value="ZINC FINGER, ZZ DOMAIN CONTAINING 3"/>
    <property type="match status" value="1"/>
</dbReference>
<name>A0A151Z822_TIELA</name>
<sequence>MNNNISEELLKLNKQEEFEYFKQIKQGSKLESFIKWNLNEHQNFINATSTLDVTKESDLEKIQAMVNNGNSRFRSIDEINMHISVYKDYCNKQKSMKSQSAFLSNITNNNYQHLLDSLDTNINSINKNNQNSINSDSVLKGSAALHSTSSLMSAMTPKNTIISSSKPTLTEPPVVSSSSSKATQQQQQQQPPPQPDKLPAKSKSKAKAKAKASAKEAPFPLPPQPPPQPPKLEVEYSNDQQSAANKKNNKILSEPWTAEDQKKLEEALVKYPSSRFSSVSRWQSISKDLGISPKAVALRYNQMLNNLLPNKQMNNNNNNNNPTDDYNQDLEDAMNGNPKKRKQPASKPSKASAKKKEKLEVQSSPSDYHPPPPPQISLPSSPNTSQLSLLSQPLPQSIQHQQQLTPSSKPLTENQKNFSLAKVEDLIQKNALLLEEIKKNIMLNQHSSPESVNILKEFIDNSNTALKSSMIWSMSSSEMPPIPLKVSNMVVGILTANDPSTTQYSSLKKPLPDNLQDWNLVIPNDK</sequence>
<dbReference type="InParanoid" id="A0A151Z822"/>
<dbReference type="Pfam" id="PF00249">
    <property type="entry name" value="Myb_DNA-binding"/>
    <property type="match status" value="1"/>
</dbReference>
<dbReference type="FunCoup" id="A0A151Z822">
    <property type="interactions" value="738"/>
</dbReference>
<dbReference type="EMBL" id="LODT01000037">
    <property type="protein sequence ID" value="KYQ89934.1"/>
    <property type="molecule type" value="Genomic_DNA"/>
</dbReference>
<reference evidence="3 4" key="1">
    <citation type="submission" date="2015-12" db="EMBL/GenBank/DDBJ databases">
        <title>Dictyostelia acquired genes for synthesis and detection of signals that induce cell-type specialization by lateral gene transfer from prokaryotes.</title>
        <authorList>
            <person name="Gloeckner G."/>
            <person name="Schaap P."/>
        </authorList>
    </citation>
    <scope>NUCLEOTIDE SEQUENCE [LARGE SCALE GENOMIC DNA]</scope>
    <source>
        <strain evidence="3 4">TK</strain>
    </source>
</reference>
<feature type="compositionally biased region" description="Low complexity" evidence="1">
    <location>
        <begin position="377"/>
        <end position="388"/>
    </location>
</feature>
<gene>
    <name evidence="3" type="ORF">DLAC_08505</name>
</gene>
<feature type="region of interest" description="Disordered" evidence="1">
    <location>
        <begin position="162"/>
        <end position="254"/>
    </location>
</feature>
<dbReference type="PANTHER" id="PTHR22705:SF2">
    <property type="entry name" value="MYB-LIKE PROTEIN Y"/>
    <property type="match status" value="1"/>
</dbReference>
<dbReference type="InterPro" id="IPR001005">
    <property type="entry name" value="SANT/Myb"/>
</dbReference>
<dbReference type="OrthoDB" id="19768at2759"/>
<feature type="compositionally biased region" description="Pro residues" evidence="1">
    <location>
        <begin position="219"/>
        <end position="230"/>
    </location>
</feature>
<organism evidence="3 4">
    <name type="scientific">Tieghemostelium lacteum</name>
    <name type="common">Slime mold</name>
    <name type="synonym">Dictyostelium lacteum</name>
    <dbReference type="NCBI Taxonomy" id="361077"/>
    <lineage>
        <taxon>Eukaryota</taxon>
        <taxon>Amoebozoa</taxon>
        <taxon>Evosea</taxon>
        <taxon>Eumycetozoa</taxon>
        <taxon>Dictyostelia</taxon>
        <taxon>Dictyosteliales</taxon>
        <taxon>Raperosteliaceae</taxon>
        <taxon>Tieghemostelium</taxon>
    </lineage>
</organism>
<dbReference type="OMA" id="KREPTIH"/>
<keyword evidence="4" id="KW-1185">Reference proteome</keyword>
<protein>
    <submittedName>
        <fullName evidence="3">Myb domain-containing protein</fullName>
    </submittedName>
</protein>
<dbReference type="AlphaFoldDB" id="A0A151Z822"/>
<feature type="domain" description="Myb-like" evidence="2">
    <location>
        <begin position="248"/>
        <end position="304"/>
    </location>
</feature>